<accession>A0AAJ0F6A1</accession>
<dbReference type="EMBL" id="MU839832">
    <property type="protein sequence ID" value="KAK1756611.1"/>
    <property type="molecule type" value="Genomic_DNA"/>
</dbReference>
<evidence type="ECO:0000256" key="5">
    <source>
        <dbReference type="ARBA" id="ARBA00023242"/>
    </source>
</evidence>
<dbReference type="GO" id="GO:0016592">
    <property type="term" value="C:mediator complex"/>
    <property type="evidence" value="ECO:0007669"/>
    <property type="project" value="InterPro"/>
</dbReference>
<dbReference type="Proteomes" id="UP001239445">
    <property type="component" value="Unassembled WGS sequence"/>
</dbReference>
<evidence type="ECO:0000313" key="6">
    <source>
        <dbReference type="EMBL" id="KAK1756611.1"/>
    </source>
</evidence>
<dbReference type="AlphaFoldDB" id="A0AAJ0F6A1"/>
<evidence type="ECO:0000256" key="1">
    <source>
        <dbReference type="ARBA" id="ARBA00004123"/>
    </source>
</evidence>
<keyword evidence="7" id="KW-1185">Reference proteome</keyword>
<dbReference type="Gene3D" id="6.10.280.160">
    <property type="entry name" value="Mediator of RNA polymerase II transcription subunit 22"/>
    <property type="match status" value="1"/>
</dbReference>
<dbReference type="Pfam" id="PF06179">
    <property type="entry name" value="Med22"/>
    <property type="match status" value="1"/>
</dbReference>
<comment type="subcellular location">
    <subcellularLocation>
        <location evidence="1">Nucleus</location>
    </subcellularLocation>
</comment>
<dbReference type="InterPro" id="IPR009332">
    <property type="entry name" value="Med22"/>
</dbReference>
<name>A0AAJ0F6A1_9PEZI</name>
<proteinExistence type="inferred from homology"/>
<comment type="caution">
    <text evidence="6">The sequence shown here is derived from an EMBL/GenBank/DDBJ whole genome shotgun (WGS) entry which is preliminary data.</text>
</comment>
<evidence type="ECO:0000256" key="2">
    <source>
        <dbReference type="ARBA" id="ARBA00005942"/>
    </source>
</evidence>
<keyword evidence="5" id="KW-0539">Nucleus</keyword>
<dbReference type="GO" id="GO:0006357">
    <property type="term" value="P:regulation of transcription by RNA polymerase II"/>
    <property type="evidence" value="ECO:0007669"/>
    <property type="project" value="InterPro"/>
</dbReference>
<keyword evidence="4" id="KW-0804">Transcription</keyword>
<evidence type="ECO:0000256" key="4">
    <source>
        <dbReference type="ARBA" id="ARBA00023163"/>
    </source>
</evidence>
<protein>
    <recommendedName>
        <fullName evidence="8">Mediator of RNA polymerase II transcription subunit 22</fullName>
    </recommendedName>
</protein>
<reference evidence="6" key="1">
    <citation type="submission" date="2023-06" db="EMBL/GenBank/DDBJ databases">
        <title>Genome-scale phylogeny and comparative genomics of the fungal order Sordariales.</title>
        <authorList>
            <consortium name="Lawrence Berkeley National Laboratory"/>
            <person name="Hensen N."/>
            <person name="Bonometti L."/>
            <person name="Westerberg I."/>
            <person name="Brannstrom I.O."/>
            <person name="Guillou S."/>
            <person name="Cros-Aarteil S."/>
            <person name="Calhoun S."/>
            <person name="Haridas S."/>
            <person name="Kuo A."/>
            <person name="Mondo S."/>
            <person name="Pangilinan J."/>
            <person name="Riley R."/>
            <person name="Labutti K."/>
            <person name="Andreopoulos B."/>
            <person name="Lipzen A."/>
            <person name="Chen C."/>
            <person name="Yanf M."/>
            <person name="Daum C."/>
            <person name="Ng V."/>
            <person name="Clum A."/>
            <person name="Steindorff A."/>
            <person name="Ohm R."/>
            <person name="Martin F."/>
            <person name="Silar P."/>
            <person name="Natvig D."/>
            <person name="Lalanne C."/>
            <person name="Gautier V."/>
            <person name="Ament-Velasquez S.L."/>
            <person name="Kruys A."/>
            <person name="Hutchinson M.I."/>
            <person name="Powell A.J."/>
            <person name="Barry K."/>
            <person name="Miller A.N."/>
            <person name="Grigoriev I.V."/>
            <person name="Debuchy R."/>
            <person name="Gladieux P."/>
            <person name="Thoren M.H."/>
            <person name="Johannesson H."/>
        </authorList>
    </citation>
    <scope>NUCLEOTIDE SEQUENCE</scope>
    <source>
        <strain evidence="6">PSN4</strain>
    </source>
</reference>
<organism evidence="6 7">
    <name type="scientific">Echria macrotheca</name>
    <dbReference type="NCBI Taxonomy" id="438768"/>
    <lineage>
        <taxon>Eukaryota</taxon>
        <taxon>Fungi</taxon>
        <taxon>Dikarya</taxon>
        <taxon>Ascomycota</taxon>
        <taxon>Pezizomycotina</taxon>
        <taxon>Sordariomycetes</taxon>
        <taxon>Sordariomycetidae</taxon>
        <taxon>Sordariales</taxon>
        <taxon>Schizotheciaceae</taxon>
        <taxon>Echria</taxon>
    </lineage>
</organism>
<evidence type="ECO:0008006" key="8">
    <source>
        <dbReference type="Google" id="ProtNLM"/>
    </source>
</evidence>
<keyword evidence="3" id="KW-0805">Transcription regulation</keyword>
<sequence length="144" mass="15798">MDRDQAASENLLDRENQLIADILDGFHTLIRLGTEKVSNAVTPGQAATDTMAVELTTHRMIKSVEDLLQLTRQLRELWVVGPLRGPGEGDDEAQKAIQKDAAAFFGMMNRARAEDRMRRVRESGGCMTYLEGNVEGNPGSGGPK</sequence>
<comment type="similarity">
    <text evidence="2">Belongs to the Mediator complex subunit 22 family.</text>
</comment>
<evidence type="ECO:0000313" key="7">
    <source>
        <dbReference type="Proteomes" id="UP001239445"/>
    </source>
</evidence>
<evidence type="ECO:0000256" key="3">
    <source>
        <dbReference type="ARBA" id="ARBA00023015"/>
    </source>
</evidence>
<gene>
    <name evidence="6" type="ORF">QBC47DRAFT_380252</name>
</gene>
<dbReference type="GO" id="GO:0003712">
    <property type="term" value="F:transcription coregulator activity"/>
    <property type="evidence" value="ECO:0007669"/>
    <property type="project" value="InterPro"/>
</dbReference>